<dbReference type="CDD" id="cd09009">
    <property type="entry name" value="PNP-EcPNPII_like"/>
    <property type="match status" value="1"/>
</dbReference>
<comment type="pathway">
    <text evidence="1">Purine metabolism; purine nucleoside salvage.</text>
</comment>
<evidence type="ECO:0000313" key="9">
    <source>
        <dbReference type="EMBL" id="ACM23037.1"/>
    </source>
</evidence>
<dbReference type="AlphaFoldDB" id="B9K7V5"/>
<evidence type="ECO:0000256" key="1">
    <source>
        <dbReference type="ARBA" id="ARBA00005058"/>
    </source>
</evidence>
<comment type="similarity">
    <text evidence="2">Belongs to the PNP/MTAP phosphorylase family.</text>
</comment>
<keyword evidence="5" id="KW-0808">Transferase</keyword>
<dbReference type="UniPathway" id="UPA00606"/>
<dbReference type="STRING" id="309803.CTN_0862"/>
<sequence length="148" mass="16211">MVRIMITEIKEASEYIKERTSVSPEILIVLGSGFSSFVEAMDNCTTIDYKDIPHFPQPTVEGHSGKLVFGIVKDRPVMVMAGRFHLYEGHAPQRVAFPIYVAKFLGVKGVIVTNAAGGDKSGVQTRRSDSGAGCYKLHVQKPSEGPER</sequence>
<gene>
    <name evidence="9" type="ordered locus">CTN_0862</name>
</gene>
<dbReference type="GO" id="GO:0004731">
    <property type="term" value="F:purine-nucleoside phosphorylase activity"/>
    <property type="evidence" value="ECO:0007669"/>
    <property type="project" value="UniProtKB-EC"/>
</dbReference>
<proteinExistence type="inferred from homology"/>
<dbReference type="eggNOG" id="COG0005">
    <property type="taxonomic scope" value="Bacteria"/>
</dbReference>
<name>B9K7V5_THENN</name>
<dbReference type="InterPro" id="IPR035994">
    <property type="entry name" value="Nucleoside_phosphorylase_sf"/>
</dbReference>
<evidence type="ECO:0000256" key="6">
    <source>
        <dbReference type="ARBA" id="ARBA00031036"/>
    </source>
</evidence>
<dbReference type="Gene3D" id="3.40.50.1580">
    <property type="entry name" value="Nucleoside phosphorylase domain"/>
    <property type="match status" value="1"/>
</dbReference>
<feature type="region of interest" description="Disordered" evidence="7">
    <location>
        <begin position="118"/>
        <end position="148"/>
    </location>
</feature>
<evidence type="ECO:0000313" key="10">
    <source>
        <dbReference type="Proteomes" id="UP000000445"/>
    </source>
</evidence>
<dbReference type="InterPro" id="IPR011268">
    <property type="entry name" value="Purine_phosphorylase"/>
</dbReference>
<evidence type="ECO:0000259" key="8">
    <source>
        <dbReference type="Pfam" id="PF01048"/>
    </source>
</evidence>
<dbReference type="PANTHER" id="PTHR11904:SF9">
    <property type="entry name" value="PURINE NUCLEOSIDE PHOSPHORYLASE-RELATED"/>
    <property type="match status" value="1"/>
</dbReference>
<evidence type="ECO:0000256" key="4">
    <source>
        <dbReference type="ARBA" id="ARBA00022676"/>
    </source>
</evidence>
<accession>B9K7V5</accession>
<evidence type="ECO:0000256" key="3">
    <source>
        <dbReference type="ARBA" id="ARBA00011886"/>
    </source>
</evidence>
<dbReference type="InterPro" id="IPR000845">
    <property type="entry name" value="Nucleoside_phosphorylase_d"/>
</dbReference>
<protein>
    <recommendedName>
        <fullName evidence="3">purine-nucleoside phosphorylase</fullName>
        <ecNumber evidence="3">2.4.2.1</ecNumber>
    </recommendedName>
    <alternativeName>
        <fullName evidence="6">Inosine-guanosine phosphorylase</fullName>
    </alternativeName>
</protein>
<dbReference type="KEGG" id="tna:CTN_0862"/>
<evidence type="ECO:0000256" key="5">
    <source>
        <dbReference type="ARBA" id="ARBA00022679"/>
    </source>
</evidence>
<dbReference type="Proteomes" id="UP000000445">
    <property type="component" value="Chromosome"/>
</dbReference>
<keyword evidence="4" id="KW-0328">Glycosyltransferase</keyword>
<dbReference type="PANTHER" id="PTHR11904">
    <property type="entry name" value="METHYLTHIOADENOSINE/PURINE NUCLEOSIDE PHOSPHORYLASE"/>
    <property type="match status" value="1"/>
</dbReference>
<evidence type="ECO:0000256" key="2">
    <source>
        <dbReference type="ARBA" id="ARBA00006751"/>
    </source>
</evidence>
<dbReference type="Pfam" id="PF01048">
    <property type="entry name" value="PNP_UDP_1"/>
    <property type="match status" value="1"/>
</dbReference>
<feature type="domain" description="Nucleoside phosphorylase" evidence="8">
    <location>
        <begin position="26"/>
        <end position="123"/>
    </location>
</feature>
<dbReference type="EMBL" id="CP000916">
    <property type="protein sequence ID" value="ACM23037.1"/>
    <property type="molecule type" value="Genomic_DNA"/>
</dbReference>
<reference evidence="9 10" key="1">
    <citation type="journal article" date="2009" name="Biosci. Biotechnol. Biochem.">
        <title>WeGAS: a web-based microbial genome annotation system.</title>
        <authorList>
            <person name="Lee D."/>
            <person name="Seo H."/>
            <person name="Park C."/>
            <person name="Park K."/>
        </authorList>
    </citation>
    <scope>NUCLEOTIDE SEQUENCE [LARGE SCALE GENOMIC DNA]</scope>
    <source>
        <strain evidence="10">ATCC 49049 / DSM 4359 / NBRC 107923 / NS-E</strain>
    </source>
</reference>
<evidence type="ECO:0000256" key="7">
    <source>
        <dbReference type="SAM" id="MobiDB-lite"/>
    </source>
</evidence>
<dbReference type="GO" id="GO:0005737">
    <property type="term" value="C:cytoplasm"/>
    <property type="evidence" value="ECO:0007669"/>
    <property type="project" value="TreeGrafter"/>
</dbReference>
<dbReference type="HOGENOM" id="CLU_1757956_0_0_0"/>
<organism evidence="9 10">
    <name type="scientific">Thermotoga neapolitana (strain ATCC 49049 / DSM 4359 / NBRC 107923 / NS-E)</name>
    <dbReference type="NCBI Taxonomy" id="309803"/>
    <lineage>
        <taxon>Bacteria</taxon>
        <taxon>Thermotogati</taxon>
        <taxon>Thermotogota</taxon>
        <taxon>Thermotogae</taxon>
        <taxon>Thermotogales</taxon>
        <taxon>Thermotogaceae</taxon>
        <taxon>Thermotoga</taxon>
    </lineage>
</organism>
<dbReference type="EC" id="2.4.2.1" evidence="3"/>
<dbReference type="SUPFAM" id="SSF53167">
    <property type="entry name" value="Purine and uridine phosphorylases"/>
    <property type="match status" value="1"/>
</dbReference>
<keyword evidence="10" id="KW-1185">Reference proteome</keyword>
<dbReference type="GO" id="GO:0009116">
    <property type="term" value="P:nucleoside metabolic process"/>
    <property type="evidence" value="ECO:0007669"/>
    <property type="project" value="InterPro"/>
</dbReference>